<keyword evidence="2" id="KW-1185">Reference proteome</keyword>
<gene>
    <name evidence="1" type="ORF">Pla144_36500</name>
</gene>
<sequence>MSCEPRIGTPGGYYDSLMSLLDIIRTATEFVVFLGATLRSASRNSAGASRLTCCLWPF</sequence>
<reference evidence="1 2" key="1">
    <citation type="submission" date="2019-02" db="EMBL/GenBank/DDBJ databases">
        <title>Deep-cultivation of Planctomycetes and their phenomic and genomic characterization uncovers novel biology.</title>
        <authorList>
            <person name="Wiegand S."/>
            <person name="Jogler M."/>
            <person name="Boedeker C."/>
            <person name="Pinto D."/>
            <person name="Vollmers J."/>
            <person name="Rivas-Marin E."/>
            <person name="Kohn T."/>
            <person name="Peeters S.H."/>
            <person name="Heuer A."/>
            <person name="Rast P."/>
            <person name="Oberbeckmann S."/>
            <person name="Bunk B."/>
            <person name="Jeske O."/>
            <person name="Meyerdierks A."/>
            <person name="Storesund J.E."/>
            <person name="Kallscheuer N."/>
            <person name="Luecker S."/>
            <person name="Lage O.M."/>
            <person name="Pohl T."/>
            <person name="Merkel B.J."/>
            <person name="Hornburger P."/>
            <person name="Mueller R.-W."/>
            <person name="Bruemmer F."/>
            <person name="Labrenz M."/>
            <person name="Spormann A.M."/>
            <person name="Op Den Camp H."/>
            <person name="Overmann J."/>
            <person name="Amann R."/>
            <person name="Jetten M.S.M."/>
            <person name="Mascher T."/>
            <person name="Medema M.H."/>
            <person name="Devos D.P."/>
            <person name="Kaster A.-K."/>
            <person name="Ovreas L."/>
            <person name="Rohde M."/>
            <person name="Galperin M.Y."/>
            <person name="Jogler C."/>
        </authorList>
    </citation>
    <scope>NUCLEOTIDE SEQUENCE [LARGE SCALE GENOMIC DNA]</scope>
    <source>
        <strain evidence="1 2">Pla144</strain>
    </source>
</reference>
<protein>
    <submittedName>
        <fullName evidence="1">Uncharacterized protein</fullName>
    </submittedName>
</protein>
<proteinExistence type="predicted"/>
<dbReference type="Proteomes" id="UP000318437">
    <property type="component" value="Unassembled WGS sequence"/>
</dbReference>
<accession>A0A5C6CMR4</accession>
<evidence type="ECO:0000313" key="2">
    <source>
        <dbReference type="Proteomes" id="UP000318437"/>
    </source>
</evidence>
<evidence type="ECO:0000313" key="1">
    <source>
        <dbReference type="EMBL" id="TWU24764.1"/>
    </source>
</evidence>
<dbReference type="AlphaFoldDB" id="A0A5C6CMR4"/>
<comment type="caution">
    <text evidence="1">The sequence shown here is derived from an EMBL/GenBank/DDBJ whole genome shotgun (WGS) entry which is preliminary data.</text>
</comment>
<name>A0A5C6CMR4_9BACT</name>
<dbReference type="EMBL" id="SJPS01000005">
    <property type="protein sequence ID" value="TWU24764.1"/>
    <property type="molecule type" value="Genomic_DNA"/>
</dbReference>
<organism evidence="1 2">
    <name type="scientific">Bythopirellula polymerisocia</name>
    <dbReference type="NCBI Taxonomy" id="2528003"/>
    <lineage>
        <taxon>Bacteria</taxon>
        <taxon>Pseudomonadati</taxon>
        <taxon>Planctomycetota</taxon>
        <taxon>Planctomycetia</taxon>
        <taxon>Pirellulales</taxon>
        <taxon>Lacipirellulaceae</taxon>
        <taxon>Bythopirellula</taxon>
    </lineage>
</organism>